<feature type="transmembrane region" description="Helical" evidence="2">
    <location>
        <begin position="6"/>
        <end position="23"/>
    </location>
</feature>
<evidence type="ECO:0000256" key="1">
    <source>
        <dbReference type="SAM" id="MobiDB-lite"/>
    </source>
</evidence>
<evidence type="ECO:0000256" key="2">
    <source>
        <dbReference type="SAM" id="Phobius"/>
    </source>
</evidence>
<evidence type="ECO:0000313" key="4">
    <source>
        <dbReference type="Proteomes" id="UP000699975"/>
    </source>
</evidence>
<feature type="transmembrane region" description="Helical" evidence="2">
    <location>
        <begin position="86"/>
        <end position="106"/>
    </location>
</feature>
<feature type="transmembrane region" description="Helical" evidence="2">
    <location>
        <begin position="414"/>
        <end position="431"/>
    </location>
</feature>
<feature type="transmembrane region" description="Helical" evidence="2">
    <location>
        <begin position="437"/>
        <end position="456"/>
    </location>
</feature>
<keyword evidence="2" id="KW-0812">Transmembrane</keyword>
<feature type="transmembrane region" description="Helical" evidence="2">
    <location>
        <begin position="28"/>
        <end position="48"/>
    </location>
</feature>
<dbReference type="EMBL" id="JAGSPB010000002">
    <property type="protein sequence ID" value="MBV7266308.1"/>
    <property type="molecule type" value="Genomic_DNA"/>
</dbReference>
<dbReference type="GO" id="GO:0016787">
    <property type="term" value="F:hydrolase activity"/>
    <property type="evidence" value="ECO:0007669"/>
    <property type="project" value="UniProtKB-KW"/>
</dbReference>
<protein>
    <submittedName>
        <fullName evidence="3">Glycoside hydrolase</fullName>
    </submittedName>
</protein>
<feature type="transmembrane region" description="Helical" evidence="2">
    <location>
        <begin position="253"/>
        <end position="280"/>
    </location>
</feature>
<feature type="transmembrane region" description="Helical" evidence="2">
    <location>
        <begin position="162"/>
        <end position="181"/>
    </location>
</feature>
<feature type="transmembrane region" description="Helical" evidence="2">
    <location>
        <begin position="373"/>
        <end position="393"/>
    </location>
</feature>
<feature type="transmembrane region" description="Helical" evidence="2">
    <location>
        <begin position="222"/>
        <end position="241"/>
    </location>
</feature>
<dbReference type="RefSeq" id="WP_218316925.1">
    <property type="nucleotide sequence ID" value="NZ_JAGSPB010000002.1"/>
</dbReference>
<sequence>MELTYIGVVQAVIGLYIVLLGSVRSAIFFLVFSAILMGSAAMVLPALGGSSIPPVQFALLFTTLRILAPRGGYLGFLPDAVSDNKWLIFFAIYGMASAYLAPRLFAGAIDVFPMQPIEYLGLFGTVPLAPTSQNITAMFYMLGAMMLGLSCYVMARLPGAAAGLISAILIASWFHIATGILDLATRGTPFEDVLAVFRNANYAHLDSTAAGFVRIRGVLAEASIYAGLGFALFVATAEMWYRSIRSRMTGWTAAALAMMLVLSTASTAYVALAVYAALFVLRAILVPSAAPAGKLMRATIAASGALFLLCGLFIFAPQLPIAIWELIADMTFSKSESLSGQQRLFWAMQGWHAFMASYGLGIGPGSFRSSSQIMAVLGSVGIFGLGAFVLHLLRTFQTTKQSTWGLGATPRDTLGGALGSAAIFCLIPGSISGPSPVPMAFFSIMAGAAIALRRPVQVATQASRDSAAERPKYGPAPAAGSRLSRRPRLRSTKKVGAR</sequence>
<feature type="compositionally biased region" description="Basic residues" evidence="1">
    <location>
        <begin position="483"/>
        <end position="498"/>
    </location>
</feature>
<name>A0ABS6SMN1_9SPHN</name>
<evidence type="ECO:0000313" key="3">
    <source>
        <dbReference type="EMBL" id="MBV7266308.1"/>
    </source>
</evidence>
<organism evidence="3 4">
    <name type="scientific">Erythrobacter ani</name>
    <dbReference type="NCBI Taxonomy" id="2827235"/>
    <lineage>
        <taxon>Bacteria</taxon>
        <taxon>Pseudomonadati</taxon>
        <taxon>Pseudomonadota</taxon>
        <taxon>Alphaproteobacteria</taxon>
        <taxon>Sphingomonadales</taxon>
        <taxon>Erythrobacteraceae</taxon>
        <taxon>Erythrobacter/Porphyrobacter group</taxon>
        <taxon>Erythrobacter</taxon>
    </lineage>
</organism>
<keyword evidence="3" id="KW-0378">Hydrolase</keyword>
<gene>
    <name evidence="3" type="ORF">KCG45_08965</name>
</gene>
<keyword evidence="4" id="KW-1185">Reference proteome</keyword>
<feature type="region of interest" description="Disordered" evidence="1">
    <location>
        <begin position="461"/>
        <end position="498"/>
    </location>
</feature>
<reference evidence="3 4" key="1">
    <citation type="submission" date="2021-04" db="EMBL/GenBank/DDBJ databases">
        <authorList>
            <person name="Pira H."/>
            <person name="Risdian C."/>
            <person name="Wink J."/>
        </authorList>
    </citation>
    <scope>NUCLEOTIDE SEQUENCE [LARGE SCALE GENOMIC DNA]</scope>
    <source>
        <strain evidence="3 4">WH131</strain>
    </source>
</reference>
<keyword evidence="2" id="KW-0472">Membrane</keyword>
<keyword evidence="2" id="KW-1133">Transmembrane helix</keyword>
<proteinExistence type="predicted"/>
<feature type="transmembrane region" description="Helical" evidence="2">
    <location>
        <begin position="300"/>
        <end position="323"/>
    </location>
</feature>
<dbReference type="Proteomes" id="UP000699975">
    <property type="component" value="Unassembled WGS sequence"/>
</dbReference>
<comment type="caution">
    <text evidence="3">The sequence shown here is derived from an EMBL/GenBank/DDBJ whole genome shotgun (WGS) entry which is preliminary data.</text>
</comment>
<accession>A0ABS6SMN1</accession>